<keyword evidence="4 5" id="KW-0472">Membrane</keyword>
<protein>
    <submittedName>
        <fullName evidence="6">Putative membrane protein</fullName>
    </submittedName>
</protein>
<feature type="transmembrane region" description="Helical" evidence="5">
    <location>
        <begin position="80"/>
        <end position="98"/>
    </location>
</feature>
<accession>A0A3B0YLH7</accession>
<dbReference type="EMBL" id="UOFL01000225">
    <property type="protein sequence ID" value="VAW81755.1"/>
    <property type="molecule type" value="Genomic_DNA"/>
</dbReference>
<comment type="subcellular location">
    <subcellularLocation>
        <location evidence="1">Membrane</location>
        <topology evidence="1">Multi-pass membrane protein</topology>
    </subcellularLocation>
</comment>
<sequence>MPTPINVQKYRQSLFLIVVPLWLIAILSTTNPLETLYNYWHFTLAGLFGAVVANSTGAGGGIVFIPFFTSLGLSTADTRGTSILIQCFGMTAGAISWLTTSKIANHHSKFLFTLNTQLILICSPFAIIGILIAQYVFPINNAYYLIFMFRVFSIIFGAIIITLLIKKHHTSHTYFQLSKIDTLALAVISFIGGLITAWISIGIGEFIAIFLILRRYPTMIAISMGVVLSSISVLTAANLHINITHTVNWEIVIFAAPAAILSGTFAYAFSEKLGANRLKLFFAIWILTTGLIM</sequence>
<dbReference type="InterPro" id="IPR051598">
    <property type="entry name" value="TSUP/Inactive_protease-like"/>
</dbReference>
<dbReference type="Pfam" id="PF01925">
    <property type="entry name" value="TauE"/>
    <property type="match status" value="1"/>
</dbReference>
<proteinExistence type="predicted"/>
<dbReference type="PANTHER" id="PTHR43701">
    <property type="entry name" value="MEMBRANE TRANSPORTER PROTEIN MJ0441-RELATED"/>
    <property type="match status" value="1"/>
</dbReference>
<evidence type="ECO:0000313" key="6">
    <source>
        <dbReference type="EMBL" id="VAW81755.1"/>
    </source>
</evidence>
<dbReference type="GO" id="GO:0016020">
    <property type="term" value="C:membrane"/>
    <property type="evidence" value="ECO:0007669"/>
    <property type="project" value="UniProtKB-SubCell"/>
</dbReference>
<evidence type="ECO:0000256" key="5">
    <source>
        <dbReference type="SAM" id="Phobius"/>
    </source>
</evidence>
<gene>
    <name evidence="6" type="ORF">MNBD_GAMMA12-2239</name>
</gene>
<evidence type="ECO:0000256" key="2">
    <source>
        <dbReference type="ARBA" id="ARBA00022692"/>
    </source>
</evidence>
<evidence type="ECO:0000256" key="4">
    <source>
        <dbReference type="ARBA" id="ARBA00023136"/>
    </source>
</evidence>
<feature type="transmembrane region" description="Helical" evidence="5">
    <location>
        <begin position="143"/>
        <end position="165"/>
    </location>
</feature>
<feature type="transmembrane region" description="Helical" evidence="5">
    <location>
        <begin position="251"/>
        <end position="269"/>
    </location>
</feature>
<organism evidence="6">
    <name type="scientific">hydrothermal vent metagenome</name>
    <dbReference type="NCBI Taxonomy" id="652676"/>
    <lineage>
        <taxon>unclassified sequences</taxon>
        <taxon>metagenomes</taxon>
        <taxon>ecological metagenomes</taxon>
    </lineage>
</organism>
<keyword evidence="2 5" id="KW-0812">Transmembrane</keyword>
<feature type="transmembrane region" description="Helical" evidence="5">
    <location>
        <begin position="110"/>
        <end position="137"/>
    </location>
</feature>
<evidence type="ECO:0000256" key="1">
    <source>
        <dbReference type="ARBA" id="ARBA00004141"/>
    </source>
</evidence>
<feature type="transmembrane region" description="Helical" evidence="5">
    <location>
        <begin position="185"/>
        <end position="213"/>
    </location>
</feature>
<evidence type="ECO:0000256" key="3">
    <source>
        <dbReference type="ARBA" id="ARBA00022989"/>
    </source>
</evidence>
<dbReference type="PANTHER" id="PTHR43701:SF2">
    <property type="entry name" value="MEMBRANE TRANSPORTER PROTEIN YJNA-RELATED"/>
    <property type="match status" value="1"/>
</dbReference>
<feature type="transmembrane region" description="Helical" evidence="5">
    <location>
        <begin position="12"/>
        <end position="30"/>
    </location>
</feature>
<dbReference type="AlphaFoldDB" id="A0A3B0YLH7"/>
<feature type="transmembrane region" description="Helical" evidence="5">
    <location>
        <begin position="42"/>
        <end position="68"/>
    </location>
</feature>
<name>A0A3B0YLH7_9ZZZZ</name>
<feature type="transmembrane region" description="Helical" evidence="5">
    <location>
        <begin position="219"/>
        <end position="239"/>
    </location>
</feature>
<dbReference type="InterPro" id="IPR002781">
    <property type="entry name" value="TM_pro_TauE-like"/>
</dbReference>
<reference evidence="6" key="1">
    <citation type="submission" date="2018-06" db="EMBL/GenBank/DDBJ databases">
        <authorList>
            <person name="Zhirakovskaya E."/>
        </authorList>
    </citation>
    <scope>NUCLEOTIDE SEQUENCE</scope>
</reference>
<keyword evidence="3 5" id="KW-1133">Transmembrane helix</keyword>